<dbReference type="GO" id="GO:0016289">
    <property type="term" value="F:acyl-CoA hydrolase activity"/>
    <property type="evidence" value="ECO:0007669"/>
    <property type="project" value="TreeGrafter"/>
</dbReference>
<dbReference type="InterPro" id="IPR029069">
    <property type="entry name" value="HotDog_dom_sf"/>
</dbReference>
<name>X1E959_9ZZZZ</name>
<organism evidence="3">
    <name type="scientific">marine sediment metagenome</name>
    <dbReference type="NCBI Taxonomy" id="412755"/>
    <lineage>
        <taxon>unclassified sequences</taxon>
        <taxon>metagenomes</taxon>
        <taxon>ecological metagenomes</taxon>
    </lineage>
</organism>
<comment type="caution">
    <text evidence="3">The sequence shown here is derived from an EMBL/GenBank/DDBJ whole genome shotgun (WGS) entry which is preliminary data.</text>
</comment>
<gene>
    <name evidence="3" type="ORF">S03H2_08308</name>
</gene>
<proteinExistence type="predicted"/>
<dbReference type="Gene3D" id="3.10.129.10">
    <property type="entry name" value="Hotdog Thioesterase"/>
    <property type="match status" value="1"/>
</dbReference>
<keyword evidence="1" id="KW-0378">Hydrolase</keyword>
<protein>
    <recommendedName>
        <fullName evidence="2">Thioesterase domain-containing protein</fullName>
    </recommendedName>
</protein>
<evidence type="ECO:0000259" key="2">
    <source>
        <dbReference type="Pfam" id="PF03061"/>
    </source>
</evidence>
<accession>X1E959</accession>
<evidence type="ECO:0000256" key="1">
    <source>
        <dbReference type="ARBA" id="ARBA00022801"/>
    </source>
</evidence>
<dbReference type="InterPro" id="IPR052723">
    <property type="entry name" value="Acyl-CoA_thioesterase_PaaI"/>
</dbReference>
<sequence>RYLGIKVDKVEPGYAKARVKVRREFQNFSGYVHGGLIFSLADQAFAAASNSFGSLALAVHMGISYLSSPVVGDELTAEAHQIHLGKKISVYRIKVKNSSGKLIADCQGTVYQKQGGRR</sequence>
<feature type="domain" description="Thioesterase" evidence="2">
    <location>
        <begin position="30"/>
        <end position="103"/>
    </location>
</feature>
<dbReference type="SUPFAM" id="SSF54637">
    <property type="entry name" value="Thioesterase/thiol ester dehydrase-isomerase"/>
    <property type="match status" value="1"/>
</dbReference>
<dbReference type="CDD" id="cd03443">
    <property type="entry name" value="PaaI_thioesterase"/>
    <property type="match status" value="1"/>
</dbReference>
<dbReference type="AlphaFoldDB" id="X1E959"/>
<feature type="non-terminal residue" evidence="3">
    <location>
        <position position="1"/>
    </location>
</feature>
<dbReference type="InterPro" id="IPR003736">
    <property type="entry name" value="PAAI_dom"/>
</dbReference>
<dbReference type="PANTHER" id="PTHR42856">
    <property type="entry name" value="ACYL-COENZYME A THIOESTERASE PAAI"/>
    <property type="match status" value="1"/>
</dbReference>
<dbReference type="NCBIfam" id="TIGR00369">
    <property type="entry name" value="unchar_dom_1"/>
    <property type="match status" value="1"/>
</dbReference>
<dbReference type="PANTHER" id="PTHR42856:SF1">
    <property type="entry name" value="ACYL-COENZYME A THIOESTERASE PAAI"/>
    <property type="match status" value="1"/>
</dbReference>
<dbReference type="InterPro" id="IPR006683">
    <property type="entry name" value="Thioestr_dom"/>
</dbReference>
<dbReference type="Pfam" id="PF03061">
    <property type="entry name" value="4HBT"/>
    <property type="match status" value="1"/>
</dbReference>
<dbReference type="EMBL" id="BARU01004019">
    <property type="protein sequence ID" value="GAH29816.1"/>
    <property type="molecule type" value="Genomic_DNA"/>
</dbReference>
<reference evidence="3" key="1">
    <citation type="journal article" date="2014" name="Front. Microbiol.">
        <title>High frequency of phylogenetically diverse reductive dehalogenase-homologous genes in deep subseafloor sedimentary metagenomes.</title>
        <authorList>
            <person name="Kawai M."/>
            <person name="Futagami T."/>
            <person name="Toyoda A."/>
            <person name="Takaki Y."/>
            <person name="Nishi S."/>
            <person name="Hori S."/>
            <person name="Arai W."/>
            <person name="Tsubouchi T."/>
            <person name="Morono Y."/>
            <person name="Uchiyama I."/>
            <person name="Ito T."/>
            <person name="Fujiyama A."/>
            <person name="Inagaki F."/>
            <person name="Takami H."/>
        </authorList>
    </citation>
    <scope>NUCLEOTIDE SEQUENCE</scope>
    <source>
        <strain evidence="3">Expedition CK06-06</strain>
    </source>
</reference>
<evidence type="ECO:0000313" key="3">
    <source>
        <dbReference type="EMBL" id="GAH29816.1"/>
    </source>
</evidence>